<dbReference type="InterPro" id="IPR012334">
    <property type="entry name" value="Pectin_lyas_fold"/>
</dbReference>
<dbReference type="Gene3D" id="3.80.10.10">
    <property type="entry name" value="Ribonuclease Inhibitor"/>
    <property type="match status" value="2"/>
</dbReference>
<dbReference type="InterPro" id="IPR032675">
    <property type="entry name" value="LRR_dom_sf"/>
</dbReference>
<dbReference type="Gene3D" id="2.160.20.10">
    <property type="entry name" value="Single-stranded right-handed beta-helix, Pectin lyase-like"/>
    <property type="match status" value="1"/>
</dbReference>
<proteinExistence type="predicted"/>
<dbReference type="eggNOG" id="COG3209">
    <property type="taxonomic scope" value="Bacteria"/>
</dbReference>
<evidence type="ECO:0000256" key="2">
    <source>
        <dbReference type="SAM" id="SignalP"/>
    </source>
</evidence>
<dbReference type="PANTHER" id="PTHR45661:SF3">
    <property type="entry name" value="IG-LIKE DOMAIN-CONTAINING PROTEIN"/>
    <property type="match status" value="1"/>
</dbReference>
<dbReference type="PATRIC" id="fig|907348.3.peg.1177"/>
<dbReference type="Pfam" id="PF13306">
    <property type="entry name" value="LRR_5"/>
    <property type="match status" value="1"/>
</dbReference>
<keyword evidence="4" id="KW-1185">Reference proteome</keyword>
<dbReference type="InterPro" id="IPR006626">
    <property type="entry name" value="PbH1"/>
</dbReference>
<dbReference type="PROSITE" id="PS51257">
    <property type="entry name" value="PROKAR_LIPOPROTEIN"/>
    <property type="match status" value="1"/>
</dbReference>
<evidence type="ECO:0000313" key="3">
    <source>
        <dbReference type="EMBL" id="EIC02068.1"/>
    </source>
</evidence>
<dbReference type="InterPro" id="IPR011050">
    <property type="entry name" value="Pectin_lyase_fold/virulence"/>
</dbReference>
<dbReference type="Gene3D" id="2.160.20.20">
    <property type="match status" value="1"/>
</dbReference>
<keyword evidence="2" id="KW-0732">Signal</keyword>
<sequence length="1461" mass="149727">MKTFRNFFGILAVILSFFAVSCSLFGDEEHSAEENVVEPALTASVRGSMDVSGAAPGVFRKNAARTALPSFGSISYSVVASGGGRRYEAYVDSENLSFSFDELAVVEGGTEYTITATGTVSGSEVVSGSCAVTLRPGDALVEDITVRGAASESGKVNLTIVVSGTSIESCKISGEGYSGNCDVSGGTITWNPSDNVPSGTYTFGFYDANAVLLYEFRESVQFYGGLVTDVWFGSSPYIADGECVITEELVKKFALTRIYVSETGNDGTGSGTRAKPYKSIAKATCALMDSATDYTIVVDGTLTGNQEITDTVTSEKAKSVTVQGANGSGTDILDGNNSGSVLTIKTNVPVTIKDIKITRGKAEFGGGIYIGEGADVTLENSEVSKNKSSKYGGGIAVFCGILTLKNSSVNENSTTTQTQGVGGGIALYGTETAEAKLTMEEGSVISGNNTYQNKSGGGVSLYNGKTSFTMNGGLIEKNTAYAGGGVDVCNGSFTMKGGTVSENTATHSGSGDIVGGGVNIRGTGSFSMEGGTISGNTAKEGGGGVAVHSGLSFSMSGSAYIPYGGSKGKNDVMLIDADTLITIGGALTPPAAATDSSGKTTVATITPEWNRGKSVIKAGGTVTDVSAYKNYFGLSEDGWLLKPNAANTDLLIDAPIYVKNSGNDDTGTGTKQNPYKTLEKACGQLSDGGVDYTIYVDGELTGVQVIPDTVTSANAKSVTVQGVNGLDESGVPKDKINGNNSGSALTIKSGVSVTINELAITGGKAGRGGGINIASDTTVVLDGGTAVSGNSGERGGGIAVGGQSSTVGGKLILKNCKIHDNSADGCGGGIFCEDGGKTVEVEISGDSVEIYSNKSENSNDDGWRGGGGIRVGNRGKVTMNGGKIYSNSVKTKGAGVRVKGTSAVFIMNAGEIYGNTCNNDGGGVWSENTFTMSGGTIRGNSASNGGGVYMNGGTFTVKEDAQIDGNTASTTGGGVYTNGGTFTMTGNAQIVGNSAPTGGGAYVFDGTLDMQGGKIGTSAKPNTCSATGNGAGVIVRSYATAIFKMSGGATVAKENEVYLPGTSSMITVAGTLSGTAPVAMIMPASYTADRQVLGGTGVSGGYKKFALEKKGYYIDSEGKVQEGYFVTAANASSTITSLTSSAKIVIDGSISTTQFASIKAALIALNSSNENIRVNLDLSKTTGLTSIPANAFCDSGGCKALSSVALPTTVTSLGEMAFSGCSNLTSITGYTNVTSYGKEALASTKITSWNFPSGTTTISEGLFWHTNLSDGVTIPNTVTTIGDKAFNCSYLPSISIPSSVQTIGRLAFNYCNFTTLTIPNTVTTINEYLASNCYNLTTVTLPNNSSVTTIPKEAFSECDKLTTVNYYNNITEIGDKAFYKCESLTSFTVKTNVTKVGANFLNASGVTSITFEVTSGWKEKNGTVETSMDAFFADQTTLINALKGTLGTYGYSSGNSHPWIR</sequence>
<dbReference type="SUPFAM" id="SSF51126">
    <property type="entry name" value="Pectin lyase-like"/>
    <property type="match status" value="2"/>
</dbReference>
<name>H7EJY1_9SPIR</name>
<dbReference type="eggNOG" id="COG3210">
    <property type="taxonomic scope" value="Bacteria"/>
</dbReference>
<dbReference type="STRING" id="907348.TresaDRAFT_1404"/>
<accession>H7EJY1</accession>
<dbReference type="RefSeq" id="WP_002703718.1">
    <property type="nucleotide sequence ID" value="NZ_AGRW01000043.1"/>
</dbReference>
<dbReference type="PANTHER" id="PTHR45661">
    <property type="entry name" value="SURFACE ANTIGEN"/>
    <property type="match status" value="1"/>
</dbReference>
<organism evidence="3 4">
    <name type="scientific">Treponema saccharophilum DSM 2985</name>
    <dbReference type="NCBI Taxonomy" id="907348"/>
    <lineage>
        <taxon>Bacteria</taxon>
        <taxon>Pseudomonadati</taxon>
        <taxon>Spirochaetota</taxon>
        <taxon>Spirochaetia</taxon>
        <taxon>Spirochaetales</taxon>
        <taxon>Treponemataceae</taxon>
        <taxon>Treponema</taxon>
    </lineage>
</organism>
<feature type="region of interest" description="Disordered" evidence="1">
    <location>
        <begin position="852"/>
        <end position="871"/>
    </location>
</feature>
<evidence type="ECO:0000256" key="1">
    <source>
        <dbReference type="SAM" id="MobiDB-lite"/>
    </source>
</evidence>
<feature type="chain" id="PRO_5003609196" evidence="2">
    <location>
        <begin position="27"/>
        <end position="1461"/>
    </location>
</feature>
<dbReference type="InterPro" id="IPR012332">
    <property type="entry name" value="Autotransporter_pectin_lyase_C"/>
</dbReference>
<reference evidence="3 4" key="1">
    <citation type="submission" date="2011-09" db="EMBL/GenBank/DDBJ databases">
        <title>The draft genome of Treponema saccharophilum DSM 2985.</title>
        <authorList>
            <consortium name="US DOE Joint Genome Institute (JGI-PGF)"/>
            <person name="Lucas S."/>
            <person name="Copeland A."/>
            <person name="Lapidus A."/>
            <person name="Glavina del Rio T."/>
            <person name="Dalin E."/>
            <person name="Tice H."/>
            <person name="Bruce D."/>
            <person name="Goodwin L."/>
            <person name="Pitluck S."/>
            <person name="Peters L."/>
            <person name="Kyrpides N."/>
            <person name="Mavromatis K."/>
            <person name="Ivanova N."/>
            <person name="Markowitz V."/>
            <person name="Cheng J.-F."/>
            <person name="Hugenholtz P."/>
            <person name="Woyke T."/>
            <person name="Wu D."/>
            <person name="Gronow S."/>
            <person name="Wellnitz S."/>
            <person name="Brambilla E."/>
            <person name="Klenk H.-P."/>
            <person name="Eisen J.A."/>
        </authorList>
    </citation>
    <scope>NUCLEOTIDE SEQUENCE [LARGE SCALE GENOMIC DNA]</scope>
    <source>
        <strain evidence="3 4">DSM 2985</strain>
    </source>
</reference>
<gene>
    <name evidence="3" type="ORF">TresaDRAFT_1404</name>
</gene>
<dbReference type="InterPro" id="IPR053139">
    <property type="entry name" value="Surface_bspA-like"/>
</dbReference>
<dbReference type="InterPro" id="IPR026906">
    <property type="entry name" value="LRR_5"/>
</dbReference>
<dbReference type="SMART" id="SM00710">
    <property type="entry name" value="PbH1"/>
    <property type="match status" value="14"/>
</dbReference>
<dbReference type="Gene3D" id="3.30.1910.20">
    <property type="entry name" value="asparaginyl-tRNA synthetase, N-terminal domain"/>
    <property type="match status" value="1"/>
</dbReference>
<dbReference type="EMBL" id="AGRW01000043">
    <property type="protein sequence ID" value="EIC02068.1"/>
    <property type="molecule type" value="Genomic_DNA"/>
</dbReference>
<protein>
    <submittedName>
        <fullName evidence="3">Polymorphic outer membrane protein</fullName>
    </submittedName>
</protein>
<feature type="signal peptide" evidence="2">
    <location>
        <begin position="1"/>
        <end position="26"/>
    </location>
</feature>
<dbReference type="OrthoDB" id="356085at2"/>
<evidence type="ECO:0000313" key="4">
    <source>
        <dbReference type="Proteomes" id="UP000003571"/>
    </source>
</evidence>
<dbReference type="SUPFAM" id="SSF52058">
    <property type="entry name" value="L domain-like"/>
    <property type="match status" value="1"/>
</dbReference>
<comment type="caution">
    <text evidence="3">The sequence shown here is derived from an EMBL/GenBank/DDBJ whole genome shotgun (WGS) entry which is preliminary data.</text>
</comment>
<dbReference type="Proteomes" id="UP000003571">
    <property type="component" value="Unassembled WGS sequence"/>
</dbReference>